<reference evidence="4" key="1">
    <citation type="journal article" date="2019" name="Int. J. Syst. Evol. Microbiol.">
        <title>The Global Catalogue of Microorganisms (GCM) 10K type strain sequencing project: providing services to taxonomists for standard genome sequencing and annotation.</title>
        <authorList>
            <consortium name="The Broad Institute Genomics Platform"/>
            <consortium name="The Broad Institute Genome Sequencing Center for Infectious Disease"/>
            <person name="Wu L."/>
            <person name="Ma J."/>
        </authorList>
    </citation>
    <scope>NUCLEOTIDE SEQUENCE [LARGE SCALE GENOMIC DNA]</scope>
    <source>
        <strain evidence="4">JCM 17440</strain>
    </source>
</reference>
<dbReference type="EMBL" id="BAABAS010000033">
    <property type="protein sequence ID" value="GAA4242504.1"/>
    <property type="molecule type" value="Genomic_DNA"/>
</dbReference>
<evidence type="ECO:0000313" key="4">
    <source>
        <dbReference type="Proteomes" id="UP001501710"/>
    </source>
</evidence>
<evidence type="ECO:0000313" key="3">
    <source>
        <dbReference type="EMBL" id="GAA4242504.1"/>
    </source>
</evidence>
<feature type="domain" description="Histidine kinase/HSP90-like ATPase" evidence="2">
    <location>
        <begin position="23"/>
        <end position="137"/>
    </location>
</feature>
<name>A0ABP8CRD4_9ACTN</name>
<accession>A0ABP8CRD4</accession>
<dbReference type="Gene3D" id="3.30.565.10">
    <property type="entry name" value="Histidine kinase-like ATPase, C-terminal domain"/>
    <property type="match status" value="1"/>
</dbReference>
<gene>
    <name evidence="3" type="ORF">GCM10022254_75770</name>
</gene>
<dbReference type="CDD" id="cd16936">
    <property type="entry name" value="HATPase_RsbW-like"/>
    <property type="match status" value="1"/>
</dbReference>
<proteinExistence type="predicted"/>
<dbReference type="InterPro" id="IPR036890">
    <property type="entry name" value="HATPase_C_sf"/>
</dbReference>
<comment type="caution">
    <text evidence="3">The sequence shown here is derived from an EMBL/GenBank/DDBJ whole genome shotgun (WGS) entry which is preliminary data.</text>
</comment>
<evidence type="ECO:0000256" key="1">
    <source>
        <dbReference type="ARBA" id="ARBA00022527"/>
    </source>
</evidence>
<evidence type="ECO:0000259" key="2">
    <source>
        <dbReference type="Pfam" id="PF13581"/>
    </source>
</evidence>
<organism evidence="3 4">
    <name type="scientific">Actinomadura meridiana</name>
    <dbReference type="NCBI Taxonomy" id="559626"/>
    <lineage>
        <taxon>Bacteria</taxon>
        <taxon>Bacillati</taxon>
        <taxon>Actinomycetota</taxon>
        <taxon>Actinomycetes</taxon>
        <taxon>Streptosporangiales</taxon>
        <taxon>Thermomonosporaceae</taxon>
        <taxon>Actinomadura</taxon>
    </lineage>
</organism>
<keyword evidence="4" id="KW-1185">Reference proteome</keyword>
<dbReference type="PANTHER" id="PTHR35526">
    <property type="entry name" value="ANTI-SIGMA-F FACTOR RSBW-RELATED"/>
    <property type="match status" value="1"/>
</dbReference>
<dbReference type="InterPro" id="IPR003594">
    <property type="entry name" value="HATPase_dom"/>
</dbReference>
<sequence length="147" mass="15452">MGVVRKKSGVSRQFMASPVVSGLARDLVSGVLRQWGMPLLISDAVLVVGELVANAVAVSGVVDMIKVYVGLGPGDVVLGVWDGCEGQPVVRKVEISLETLDLSEESFDDNGGRGLAIVEALARRCWTVPTPPCGKWVCAALSLDSCQ</sequence>
<keyword evidence="1" id="KW-0418">Kinase</keyword>
<dbReference type="SUPFAM" id="SSF55874">
    <property type="entry name" value="ATPase domain of HSP90 chaperone/DNA topoisomerase II/histidine kinase"/>
    <property type="match status" value="1"/>
</dbReference>
<protein>
    <recommendedName>
        <fullName evidence="2">Histidine kinase/HSP90-like ATPase domain-containing protein</fullName>
    </recommendedName>
</protein>
<dbReference type="PANTHER" id="PTHR35526:SF3">
    <property type="entry name" value="ANTI-SIGMA-F FACTOR RSBW"/>
    <property type="match status" value="1"/>
</dbReference>
<dbReference type="Pfam" id="PF13581">
    <property type="entry name" value="HATPase_c_2"/>
    <property type="match status" value="1"/>
</dbReference>
<keyword evidence="1" id="KW-0723">Serine/threonine-protein kinase</keyword>
<keyword evidence="1" id="KW-0808">Transferase</keyword>
<dbReference type="InterPro" id="IPR050267">
    <property type="entry name" value="Anti-sigma-factor_SerPK"/>
</dbReference>
<dbReference type="Proteomes" id="UP001501710">
    <property type="component" value="Unassembled WGS sequence"/>
</dbReference>